<keyword evidence="8" id="KW-1185">Reference proteome</keyword>
<dbReference type="AlphaFoldDB" id="A0A563F0G0"/>
<accession>A0A563F0G0</accession>
<comment type="similarity">
    <text evidence="1">Belongs to the cytochrome P450 family.</text>
</comment>
<keyword evidence="5" id="KW-0408">Iron</keyword>
<dbReference type="FunFam" id="1.10.630.10:FF:000018">
    <property type="entry name" value="Cytochrome P450 monooxygenase"/>
    <property type="match status" value="1"/>
</dbReference>
<evidence type="ECO:0000256" key="6">
    <source>
        <dbReference type="ARBA" id="ARBA00023033"/>
    </source>
</evidence>
<dbReference type="InterPro" id="IPR001128">
    <property type="entry name" value="Cyt_P450"/>
</dbReference>
<evidence type="ECO:0000256" key="1">
    <source>
        <dbReference type="ARBA" id="ARBA00010617"/>
    </source>
</evidence>
<evidence type="ECO:0000256" key="4">
    <source>
        <dbReference type="ARBA" id="ARBA00023002"/>
    </source>
</evidence>
<gene>
    <name evidence="7" type="ORF">FKR81_04675</name>
</gene>
<dbReference type="InterPro" id="IPR036396">
    <property type="entry name" value="Cyt_P450_sf"/>
</dbReference>
<evidence type="ECO:0000313" key="8">
    <source>
        <dbReference type="Proteomes" id="UP000316639"/>
    </source>
</evidence>
<dbReference type="PANTHER" id="PTHR46696">
    <property type="entry name" value="P450, PUTATIVE (EUROFUNG)-RELATED"/>
    <property type="match status" value="1"/>
</dbReference>
<dbReference type="Proteomes" id="UP000316639">
    <property type="component" value="Unassembled WGS sequence"/>
</dbReference>
<keyword evidence="3" id="KW-0479">Metal-binding</keyword>
<sequence>MSIGSTYAPFSDEHVANPYPFFAEARAQEPVFFSEQLGYWVVSRYDDAAAVLKDYRRFTASNLSARQQSEQVRAILGDSVMVPSLQEVDPPDHTQLRGAIMKGFSARRVSSLEPVIRAFADRLIDRFGASGDGDFMKMFSEPFPMMVIGHLMGVPEQDWHHLQRWSDDIMAMMLGSMSEDEELPYAKSALDFKNHVYDIVERRRSEPGDDLTTALIESSLDDDQIAGLLQLLLLAGFETTVKLLGLALRELLTDRAHWQAIVDDPSGIPAVVEEALRFDGPVVSLIRQAQEDVEVGGRQILKGQMVQVLLGSANHDEAVFEDPESFCPARKGASAHLTLGAGAHYCLGAALARMEAKVALEQLTRRLPSLRLVPDQEIEYLPNLNMRGPLGLRVAWGSPG</sequence>
<dbReference type="PANTHER" id="PTHR46696:SF6">
    <property type="entry name" value="P450, PUTATIVE (EUROFUNG)-RELATED"/>
    <property type="match status" value="1"/>
</dbReference>
<dbReference type="RefSeq" id="WP_146349679.1">
    <property type="nucleotide sequence ID" value="NZ_VOBR01000003.1"/>
</dbReference>
<comment type="caution">
    <text evidence="7">The sequence shown here is derived from an EMBL/GenBank/DDBJ whole genome shotgun (WGS) entry which is preliminary data.</text>
</comment>
<protein>
    <submittedName>
        <fullName evidence="7">Cytochrome P450</fullName>
    </submittedName>
</protein>
<evidence type="ECO:0000256" key="2">
    <source>
        <dbReference type="ARBA" id="ARBA00022617"/>
    </source>
</evidence>
<dbReference type="GO" id="GO:0020037">
    <property type="term" value="F:heme binding"/>
    <property type="evidence" value="ECO:0007669"/>
    <property type="project" value="InterPro"/>
</dbReference>
<keyword evidence="4" id="KW-0560">Oxidoreductase</keyword>
<dbReference type="GO" id="GO:0005506">
    <property type="term" value="F:iron ion binding"/>
    <property type="evidence" value="ECO:0007669"/>
    <property type="project" value="InterPro"/>
</dbReference>
<name>A0A563F0G0_9PSEU</name>
<evidence type="ECO:0000256" key="3">
    <source>
        <dbReference type="ARBA" id="ARBA00022723"/>
    </source>
</evidence>
<dbReference type="GO" id="GO:0004497">
    <property type="term" value="F:monooxygenase activity"/>
    <property type="evidence" value="ECO:0007669"/>
    <property type="project" value="UniProtKB-KW"/>
</dbReference>
<evidence type="ECO:0000313" key="7">
    <source>
        <dbReference type="EMBL" id="TWP53268.1"/>
    </source>
</evidence>
<keyword evidence="6" id="KW-0503">Monooxygenase</keyword>
<organism evidence="7 8">
    <name type="scientific">Lentzea tibetensis</name>
    <dbReference type="NCBI Taxonomy" id="2591470"/>
    <lineage>
        <taxon>Bacteria</taxon>
        <taxon>Bacillati</taxon>
        <taxon>Actinomycetota</taxon>
        <taxon>Actinomycetes</taxon>
        <taxon>Pseudonocardiales</taxon>
        <taxon>Pseudonocardiaceae</taxon>
        <taxon>Lentzea</taxon>
    </lineage>
</organism>
<keyword evidence="2" id="KW-0349">Heme</keyword>
<dbReference type="SUPFAM" id="SSF48264">
    <property type="entry name" value="Cytochrome P450"/>
    <property type="match status" value="1"/>
</dbReference>
<dbReference type="Pfam" id="PF00067">
    <property type="entry name" value="p450"/>
    <property type="match status" value="1"/>
</dbReference>
<dbReference type="Gene3D" id="1.10.630.10">
    <property type="entry name" value="Cytochrome P450"/>
    <property type="match status" value="1"/>
</dbReference>
<dbReference type="OrthoDB" id="3807506at2"/>
<proteinExistence type="inferred from homology"/>
<reference evidence="7 8" key="1">
    <citation type="submission" date="2019-07" db="EMBL/GenBank/DDBJ databases">
        <title>Lentzea xizangensis sp. nov., isolated from Qinghai-Tibetan Plateau Soils.</title>
        <authorList>
            <person name="Huang J."/>
        </authorList>
    </citation>
    <scope>NUCLEOTIDE SEQUENCE [LARGE SCALE GENOMIC DNA]</scope>
    <source>
        <strain evidence="7 8">FXJ1.1311</strain>
    </source>
</reference>
<evidence type="ECO:0000256" key="5">
    <source>
        <dbReference type="ARBA" id="ARBA00023004"/>
    </source>
</evidence>
<dbReference type="GO" id="GO:0016705">
    <property type="term" value="F:oxidoreductase activity, acting on paired donors, with incorporation or reduction of molecular oxygen"/>
    <property type="evidence" value="ECO:0007669"/>
    <property type="project" value="InterPro"/>
</dbReference>
<dbReference type="PRINTS" id="PR00385">
    <property type="entry name" value="P450"/>
</dbReference>
<dbReference type="EMBL" id="VOBR01000003">
    <property type="protein sequence ID" value="TWP53268.1"/>
    <property type="molecule type" value="Genomic_DNA"/>
</dbReference>
<dbReference type="InterPro" id="IPR002397">
    <property type="entry name" value="Cyt_P450_B"/>
</dbReference>
<dbReference type="PRINTS" id="PR00359">
    <property type="entry name" value="BP450"/>
</dbReference>